<evidence type="ECO:0000256" key="1">
    <source>
        <dbReference type="SAM" id="Phobius"/>
    </source>
</evidence>
<keyword evidence="1" id="KW-0812">Transmembrane</keyword>
<feature type="transmembrane region" description="Helical" evidence="1">
    <location>
        <begin position="236"/>
        <end position="256"/>
    </location>
</feature>
<accession>A0A1C3HNX8</accession>
<dbReference type="Proteomes" id="UP000190837">
    <property type="component" value="Unassembled WGS sequence"/>
</dbReference>
<dbReference type="Gene3D" id="2.60.200.20">
    <property type="match status" value="1"/>
</dbReference>
<protein>
    <submittedName>
        <fullName evidence="3">Hypothetical membrane protein</fullName>
    </submittedName>
</protein>
<gene>
    <name evidence="3" type="ORF">CHUV0807_0621</name>
</gene>
<organism evidence="3 4">
    <name type="scientific">Cardiobacterium hominis</name>
    <dbReference type="NCBI Taxonomy" id="2718"/>
    <lineage>
        <taxon>Bacteria</taxon>
        <taxon>Pseudomonadati</taxon>
        <taxon>Pseudomonadota</taxon>
        <taxon>Gammaproteobacteria</taxon>
        <taxon>Cardiobacteriales</taxon>
        <taxon>Cardiobacteriaceae</taxon>
        <taxon>Cardiobacterium</taxon>
    </lineage>
</organism>
<dbReference type="InterPro" id="IPR032030">
    <property type="entry name" value="YscD_cytoplasmic_dom"/>
</dbReference>
<dbReference type="RefSeq" id="WP_079539625.1">
    <property type="nucleotide sequence ID" value="NZ_FKLO01000026.1"/>
</dbReference>
<keyword evidence="1" id="KW-0472">Membrane</keyword>
<dbReference type="AlphaFoldDB" id="A0A1C3HNX8"/>
<evidence type="ECO:0000313" key="3">
    <source>
        <dbReference type="EMBL" id="SAY71029.1"/>
    </source>
</evidence>
<reference evidence="4" key="1">
    <citation type="submission" date="2016-04" db="EMBL/GenBank/DDBJ databases">
        <authorList>
            <person name="Tagini F."/>
        </authorList>
    </citation>
    <scope>NUCLEOTIDE SEQUENCE [LARGE SCALE GENOMIC DNA]</scope>
    <source>
        <strain evidence="4">CHUV0807</strain>
    </source>
</reference>
<name>A0A1C3HNX8_9GAMM</name>
<dbReference type="PROSITE" id="PS50006">
    <property type="entry name" value="FHA_DOMAIN"/>
    <property type="match status" value="1"/>
</dbReference>
<feature type="transmembrane region" description="Helical" evidence="1">
    <location>
        <begin position="205"/>
        <end position="224"/>
    </location>
</feature>
<proteinExistence type="predicted"/>
<dbReference type="CDD" id="cd00060">
    <property type="entry name" value="FHA"/>
    <property type="match status" value="1"/>
</dbReference>
<dbReference type="InterPro" id="IPR008984">
    <property type="entry name" value="SMAD_FHA_dom_sf"/>
</dbReference>
<keyword evidence="1" id="KW-1133">Transmembrane helix</keyword>
<evidence type="ECO:0000259" key="2">
    <source>
        <dbReference type="PROSITE" id="PS50006"/>
    </source>
</evidence>
<feature type="transmembrane region" description="Helical" evidence="1">
    <location>
        <begin position="170"/>
        <end position="193"/>
    </location>
</feature>
<sequence>MATELTVENQDNIYRVHTYPVRIGRAKDNDIIVKAPFVADYHAVIEQGAQGLTIRSLEQSHANGERIPTTRPLTNNTLLQIGTATLKLWLDSGKPMPLAHKQRRWWPLFTHPVAVTAWFLAAIFLTMWQGYLDSPQSYIVDYNRLITVTIILLGLTWITHSMIQPLARRYLILPVLGLISAYSTLSDLLTAAADWYSFQFNSTGAGTWATILGFAGFLALYRAFLRDHIPLAGRILWRATALTLLPTLLLVTYGYLRDHDFYSQRPGSYPVYPNKLQNSVLLESQIKPIKNFFLIDKNE</sequence>
<feature type="domain" description="FHA" evidence="2">
    <location>
        <begin position="21"/>
        <end position="72"/>
    </location>
</feature>
<dbReference type="Pfam" id="PF16697">
    <property type="entry name" value="Yop-YscD_cpl"/>
    <property type="match status" value="1"/>
</dbReference>
<evidence type="ECO:0000313" key="4">
    <source>
        <dbReference type="Proteomes" id="UP000190837"/>
    </source>
</evidence>
<dbReference type="EMBL" id="FKLO01000026">
    <property type="protein sequence ID" value="SAY71029.1"/>
    <property type="molecule type" value="Genomic_DNA"/>
</dbReference>
<feature type="transmembrane region" description="Helical" evidence="1">
    <location>
        <begin position="145"/>
        <end position="163"/>
    </location>
</feature>
<feature type="transmembrane region" description="Helical" evidence="1">
    <location>
        <begin position="105"/>
        <end position="125"/>
    </location>
</feature>
<dbReference type="InterPro" id="IPR000253">
    <property type="entry name" value="FHA_dom"/>
</dbReference>
<dbReference type="SUPFAM" id="SSF49879">
    <property type="entry name" value="SMAD/FHA domain"/>
    <property type="match status" value="1"/>
</dbReference>